<gene>
    <name evidence="2" type="ORF">SAMN05421512_1016</name>
</gene>
<feature type="transmembrane region" description="Helical" evidence="1">
    <location>
        <begin position="71"/>
        <end position="90"/>
    </location>
</feature>
<evidence type="ECO:0000256" key="1">
    <source>
        <dbReference type="SAM" id="Phobius"/>
    </source>
</evidence>
<dbReference type="STRING" id="538381.GCA_001696535_01087"/>
<dbReference type="OrthoDB" id="8283003at2"/>
<dbReference type="EMBL" id="OBML01000001">
    <property type="protein sequence ID" value="SOB89098.1"/>
    <property type="molecule type" value="Genomic_DNA"/>
</dbReference>
<organism evidence="2 3">
    <name type="scientific">Stappia indica</name>
    <dbReference type="NCBI Taxonomy" id="538381"/>
    <lineage>
        <taxon>Bacteria</taxon>
        <taxon>Pseudomonadati</taxon>
        <taxon>Pseudomonadota</taxon>
        <taxon>Alphaproteobacteria</taxon>
        <taxon>Hyphomicrobiales</taxon>
        <taxon>Stappiaceae</taxon>
        <taxon>Stappia</taxon>
    </lineage>
</organism>
<feature type="transmembrane region" description="Helical" evidence="1">
    <location>
        <begin position="35"/>
        <end position="59"/>
    </location>
</feature>
<accession>A0A285R5P5</accession>
<protein>
    <submittedName>
        <fullName evidence="2">Uncharacterized protein</fullName>
    </submittedName>
</protein>
<dbReference type="AlphaFoldDB" id="A0A285R5P5"/>
<feature type="transmembrane region" description="Helical" evidence="1">
    <location>
        <begin position="133"/>
        <end position="149"/>
    </location>
</feature>
<name>A0A285R5P5_9HYPH</name>
<reference evidence="2 3" key="1">
    <citation type="submission" date="2017-08" db="EMBL/GenBank/DDBJ databases">
        <authorList>
            <person name="de Groot N.N."/>
        </authorList>
    </citation>
    <scope>NUCLEOTIDE SEQUENCE [LARGE SCALE GENOMIC DNA]</scope>
    <source>
        <strain evidence="2 3">USBA 352</strain>
    </source>
</reference>
<evidence type="ECO:0000313" key="2">
    <source>
        <dbReference type="EMBL" id="SOB89098.1"/>
    </source>
</evidence>
<sequence>MRPLVFAIAWAAFIGLTETALTFWRGEALTGRSAGVVTVFTVSAFLGAFCAWGLASLLTFRRRKGRLPARFAAMILSLTLGTAGFCAVFFFLQLRSYYSEWHTSTISMEMFWQFAFTGASTSYIFAVMGARPLLPFVFLPMLAFSWYFARIEPPRHV</sequence>
<keyword evidence="1" id="KW-0472">Membrane</keyword>
<proteinExistence type="predicted"/>
<dbReference type="RefSeq" id="WP_097173512.1">
    <property type="nucleotide sequence ID" value="NZ_JAJGNR010000001.1"/>
</dbReference>
<dbReference type="Proteomes" id="UP000219331">
    <property type="component" value="Unassembled WGS sequence"/>
</dbReference>
<evidence type="ECO:0000313" key="3">
    <source>
        <dbReference type="Proteomes" id="UP000219331"/>
    </source>
</evidence>
<keyword evidence="3" id="KW-1185">Reference proteome</keyword>
<keyword evidence="1" id="KW-1133">Transmembrane helix</keyword>
<keyword evidence="1" id="KW-0812">Transmembrane</keyword>